<feature type="compositionally biased region" description="Low complexity" evidence="8">
    <location>
        <begin position="1"/>
        <end position="21"/>
    </location>
</feature>
<feature type="domain" description="ABC transmembrane type-1" evidence="9">
    <location>
        <begin position="136"/>
        <end position="328"/>
    </location>
</feature>
<evidence type="ECO:0000313" key="10">
    <source>
        <dbReference type="EMBL" id="TKR26881.1"/>
    </source>
</evidence>
<dbReference type="OrthoDB" id="2063054at2"/>
<comment type="similarity">
    <text evidence="7">Belongs to the binding-protein-dependent transport system permease family.</text>
</comment>
<evidence type="ECO:0000256" key="7">
    <source>
        <dbReference type="RuleBase" id="RU363032"/>
    </source>
</evidence>
<feature type="transmembrane region" description="Helical" evidence="7">
    <location>
        <begin position="208"/>
        <end position="230"/>
    </location>
</feature>
<proteinExistence type="inferred from homology"/>
<keyword evidence="3" id="KW-1003">Cell membrane</keyword>
<dbReference type="Gene3D" id="1.10.3720.10">
    <property type="entry name" value="MetI-like"/>
    <property type="match status" value="1"/>
</dbReference>
<evidence type="ECO:0000259" key="9">
    <source>
        <dbReference type="PROSITE" id="PS50928"/>
    </source>
</evidence>
<reference evidence="10 11" key="1">
    <citation type="submission" date="2019-05" db="EMBL/GenBank/DDBJ databases">
        <title>Genome sequence of Cellulomonas hominis strain CS1.</title>
        <authorList>
            <person name="Belmont J."/>
            <person name="Maclea K.S."/>
        </authorList>
    </citation>
    <scope>NUCLEOTIDE SEQUENCE [LARGE SCALE GENOMIC DNA]</scope>
    <source>
        <strain evidence="10 11">CS1</strain>
    </source>
</reference>
<evidence type="ECO:0000256" key="8">
    <source>
        <dbReference type="SAM" id="MobiDB-lite"/>
    </source>
</evidence>
<feature type="transmembrane region" description="Helical" evidence="7">
    <location>
        <begin position="135"/>
        <end position="162"/>
    </location>
</feature>
<accession>A0A7Z8NQE7</accession>
<gene>
    <name evidence="10" type="ORF">FA014_03210</name>
</gene>
<comment type="caution">
    <text evidence="10">The sequence shown here is derived from an EMBL/GenBank/DDBJ whole genome shotgun (WGS) entry which is preliminary data.</text>
</comment>
<dbReference type="RefSeq" id="WP_154728267.1">
    <property type="nucleotide sequence ID" value="NZ_SZYE01000012.1"/>
</dbReference>
<dbReference type="PROSITE" id="PS50928">
    <property type="entry name" value="ABC_TM1"/>
    <property type="match status" value="1"/>
</dbReference>
<organism evidence="10 11">
    <name type="scientific">Cellulomonas hominis</name>
    <dbReference type="NCBI Taxonomy" id="156981"/>
    <lineage>
        <taxon>Bacteria</taxon>
        <taxon>Bacillati</taxon>
        <taxon>Actinomycetota</taxon>
        <taxon>Actinomycetes</taxon>
        <taxon>Micrococcales</taxon>
        <taxon>Cellulomonadaceae</taxon>
        <taxon>Cellulomonas</taxon>
    </lineage>
</organism>
<dbReference type="PANTHER" id="PTHR43744:SF12">
    <property type="entry name" value="ABC TRANSPORTER PERMEASE PROTEIN MG189-RELATED"/>
    <property type="match status" value="1"/>
</dbReference>
<keyword evidence="5 7" id="KW-1133">Transmembrane helix</keyword>
<dbReference type="Pfam" id="PF00528">
    <property type="entry name" value="BPD_transp_1"/>
    <property type="match status" value="1"/>
</dbReference>
<dbReference type="Proteomes" id="UP000308121">
    <property type="component" value="Unassembled WGS sequence"/>
</dbReference>
<keyword evidence="2 7" id="KW-0813">Transport</keyword>
<evidence type="ECO:0000256" key="3">
    <source>
        <dbReference type="ARBA" id="ARBA00022475"/>
    </source>
</evidence>
<dbReference type="InterPro" id="IPR035906">
    <property type="entry name" value="MetI-like_sf"/>
</dbReference>
<evidence type="ECO:0000313" key="11">
    <source>
        <dbReference type="Proteomes" id="UP000308121"/>
    </source>
</evidence>
<feature type="transmembrane region" description="Helical" evidence="7">
    <location>
        <begin position="174"/>
        <end position="196"/>
    </location>
</feature>
<feature type="region of interest" description="Disordered" evidence="8">
    <location>
        <begin position="1"/>
        <end position="60"/>
    </location>
</feature>
<dbReference type="CDD" id="cd06261">
    <property type="entry name" value="TM_PBP2"/>
    <property type="match status" value="1"/>
</dbReference>
<dbReference type="PANTHER" id="PTHR43744">
    <property type="entry name" value="ABC TRANSPORTER PERMEASE PROTEIN MG189-RELATED-RELATED"/>
    <property type="match status" value="1"/>
</dbReference>
<comment type="subcellular location">
    <subcellularLocation>
        <location evidence="1 7">Cell membrane</location>
        <topology evidence="1 7">Multi-pass membrane protein</topology>
    </subcellularLocation>
</comment>
<protein>
    <submittedName>
        <fullName evidence="10">Carbohydrate ABC transporter permease</fullName>
    </submittedName>
</protein>
<feature type="transmembrane region" description="Helical" evidence="7">
    <location>
        <begin position="307"/>
        <end position="328"/>
    </location>
</feature>
<feature type="transmembrane region" description="Helical" evidence="7">
    <location>
        <begin position="75"/>
        <end position="100"/>
    </location>
</feature>
<dbReference type="SUPFAM" id="SSF161098">
    <property type="entry name" value="MetI-like"/>
    <property type="match status" value="1"/>
</dbReference>
<keyword evidence="6 7" id="KW-0472">Membrane</keyword>
<dbReference type="EMBL" id="SZYE01000012">
    <property type="protein sequence ID" value="TKR26881.1"/>
    <property type="molecule type" value="Genomic_DNA"/>
</dbReference>
<dbReference type="GO" id="GO:0055085">
    <property type="term" value="P:transmembrane transport"/>
    <property type="evidence" value="ECO:0007669"/>
    <property type="project" value="InterPro"/>
</dbReference>
<keyword evidence="4 7" id="KW-0812">Transmembrane</keyword>
<sequence>MTTSTTPAGPAHATPATAALPGPGGAGGAGDGDPGARRRGGVALRRAGSRPDESDRGALSPADWRRPLVRRSLRLSHGVLLALLVLCGLGPLVLLAKFAITPTQDILRTPLAVFPHGVAWENLSAAWNDVQVSRYFLNTVVLAAGSWASQILVATTGGYLLSVLRPRYAKVVQAAVLATLFVPAVVLLVPLYLVILDPPVLGRSLMNSYWAVWLPAGASAFNVLLMQRFFDGLPREVFEAARVDGAGPFRLFWSIVLPMSRPILGVVSVFAIIASWKDFLWPLLVLRDPDIQPLSVRLPSLQATTDLGVLMAALAISTLIPVLLFLVFQRLFLRGAGLGGAVKG</sequence>
<evidence type="ECO:0000256" key="5">
    <source>
        <dbReference type="ARBA" id="ARBA00022989"/>
    </source>
</evidence>
<feature type="transmembrane region" description="Helical" evidence="7">
    <location>
        <begin position="251"/>
        <end position="276"/>
    </location>
</feature>
<name>A0A7Z8NQE7_9CELL</name>
<evidence type="ECO:0000256" key="1">
    <source>
        <dbReference type="ARBA" id="ARBA00004651"/>
    </source>
</evidence>
<feature type="compositionally biased region" description="Gly residues" evidence="8">
    <location>
        <begin position="22"/>
        <end position="33"/>
    </location>
</feature>
<dbReference type="GO" id="GO:0005886">
    <property type="term" value="C:plasma membrane"/>
    <property type="evidence" value="ECO:0007669"/>
    <property type="project" value="UniProtKB-SubCell"/>
</dbReference>
<dbReference type="AlphaFoldDB" id="A0A7Z8NQE7"/>
<dbReference type="InterPro" id="IPR000515">
    <property type="entry name" value="MetI-like"/>
</dbReference>
<evidence type="ECO:0000256" key="2">
    <source>
        <dbReference type="ARBA" id="ARBA00022448"/>
    </source>
</evidence>
<evidence type="ECO:0000256" key="6">
    <source>
        <dbReference type="ARBA" id="ARBA00023136"/>
    </source>
</evidence>
<evidence type="ECO:0000256" key="4">
    <source>
        <dbReference type="ARBA" id="ARBA00022692"/>
    </source>
</evidence>